<feature type="domain" description="Tail specific protease" evidence="2">
    <location>
        <begin position="374"/>
        <end position="588"/>
    </location>
</feature>
<dbReference type="Gene3D" id="3.90.226.10">
    <property type="entry name" value="2-enoyl-CoA Hydratase, Chain A, domain 1"/>
    <property type="match status" value="1"/>
</dbReference>
<evidence type="ECO:0000259" key="2">
    <source>
        <dbReference type="Pfam" id="PF03572"/>
    </source>
</evidence>
<dbReference type="InterPro" id="IPR029045">
    <property type="entry name" value="ClpP/crotonase-like_dom_sf"/>
</dbReference>
<comment type="caution">
    <text evidence="4">The sequence shown here is derived from an EMBL/GenBank/DDBJ whole genome shotgun (WGS) entry which is preliminary data.</text>
</comment>
<organism evidence="4 5">
    <name type="scientific">Dendryphion nanum</name>
    <dbReference type="NCBI Taxonomy" id="256645"/>
    <lineage>
        <taxon>Eukaryota</taxon>
        <taxon>Fungi</taxon>
        <taxon>Dikarya</taxon>
        <taxon>Ascomycota</taxon>
        <taxon>Pezizomycotina</taxon>
        <taxon>Dothideomycetes</taxon>
        <taxon>Pleosporomycetidae</taxon>
        <taxon>Pleosporales</taxon>
        <taxon>Torulaceae</taxon>
        <taxon>Dendryphion</taxon>
    </lineage>
</organism>
<dbReference type="GO" id="GO:0008236">
    <property type="term" value="F:serine-type peptidase activity"/>
    <property type="evidence" value="ECO:0007669"/>
    <property type="project" value="InterPro"/>
</dbReference>
<dbReference type="EMBL" id="JAGMWT010000007">
    <property type="protein sequence ID" value="KAH7125575.1"/>
    <property type="molecule type" value="Genomic_DNA"/>
</dbReference>
<evidence type="ECO:0000259" key="3">
    <source>
        <dbReference type="Pfam" id="PF23658"/>
    </source>
</evidence>
<name>A0A9P9DTS6_9PLEO</name>
<proteinExistence type="predicted"/>
<dbReference type="OrthoDB" id="27214at2759"/>
<dbReference type="Proteomes" id="UP000700596">
    <property type="component" value="Unassembled WGS sequence"/>
</dbReference>
<dbReference type="PANTHER" id="PTHR37049:SF4">
    <property type="entry name" value="RHODANESE DOMAIN-CONTAINING PROTEIN"/>
    <property type="match status" value="1"/>
</dbReference>
<sequence>MLFLYLLPLLSLAAVDAQVVPKERHPRAPTTELPPLPTLFKRQQFSNKPCAEVSASWSAAVPKATGPILVPAKVAYDCLQSIPVDTQGDIKQITELKEFVQFQSNLNYLKDGIATHNKPLDVLGELDKMAERIKNGSYASEFQVQLELSRMFRNSGDNHFRWSPDVLTPLRFVRAVPYLISLSKDGIELPQVYYLNDFNQQRRFNFTVSPIKTINGKNATEYLQISAEGSSFHDIDAKYNSLFPNFASQSVAPEADDDGPFLVSDSYVGDNTTFVFANGTQKVVENVALISQLFNFTGVTDGASFFKKFCTGQPLVKTPTLGTQVPTKPQLNSTATLVVNPPKRTPTGYPKPVIVQSALSIQGYFLNGTGYDDVAILAVPNFAPGNKTDFGLVESQKVLRTFFAEAVSKNKKKLIIDLRGNPGGTIDLGYELFKQLFPSIDPYGGTRYRAHEAFEIFSAALSAFVTNETFAKSHPEVLKSIASQAGVFHYENVRNANGTNFKSFRDYYGPYKNNNDYFTAIRRYNYSNPYGYTTTSDEWNITGYLSSRPAPPQPFLPQNIVLLQDGGCSSTCAIFSELIRTQANVTSIAVGGRPLNAPMQAIGGTKGANVFGFDLVVELTGQLLNLTTQLYGQQTANVMNNSAVGRVAATKQLYIRSSKVGESKIEGSVNSLDNIRRGDKSETPLEFVYEAADCKLFYPMGIINDPTVLWKLAVQARWKGGKCVEGSLKGKGALTAELGVEFGAEGKEGSKTPEQFKGEGGILKVGSTMGLVVLVGFLSSLL</sequence>
<dbReference type="Pfam" id="PF03572">
    <property type="entry name" value="Peptidase_S41"/>
    <property type="match status" value="1"/>
</dbReference>
<evidence type="ECO:0008006" key="6">
    <source>
        <dbReference type="Google" id="ProtNLM"/>
    </source>
</evidence>
<dbReference type="AlphaFoldDB" id="A0A9P9DTS6"/>
<keyword evidence="1" id="KW-0732">Signal</keyword>
<reference evidence="4" key="1">
    <citation type="journal article" date="2021" name="Nat. Commun.">
        <title>Genetic determinants of endophytism in the Arabidopsis root mycobiome.</title>
        <authorList>
            <person name="Mesny F."/>
            <person name="Miyauchi S."/>
            <person name="Thiergart T."/>
            <person name="Pickel B."/>
            <person name="Atanasova L."/>
            <person name="Karlsson M."/>
            <person name="Huettel B."/>
            <person name="Barry K.W."/>
            <person name="Haridas S."/>
            <person name="Chen C."/>
            <person name="Bauer D."/>
            <person name="Andreopoulos W."/>
            <person name="Pangilinan J."/>
            <person name="LaButti K."/>
            <person name="Riley R."/>
            <person name="Lipzen A."/>
            <person name="Clum A."/>
            <person name="Drula E."/>
            <person name="Henrissat B."/>
            <person name="Kohler A."/>
            <person name="Grigoriev I.V."/>
            <person name="Martin F.M."/>
            <person name="Hacquard S."/>
        </authorList>
    </citation>
    <scope>NUCLEOTIDE SEQUENCE</scope>
    <source>
        <strain evidence="4">MPI-CAGE-CH-0243</strain>
    </source>
</reference>
<dbReference type="InterPro" id="IPR056186">
    <property type="entry name" value="PDZ_CPAF-rel"/>
</dbReference>
<feature type="chain" id="PRO_5040121882" description="Tail specific protease domain-containing protein" evidence="1">
    <location>
        <begin position="18"/>
        <end position="782"/>
    </location>
</feature>
<gene>
    <name evidence="4" type="ORF">B0J11DRAFT_309316</name>
</gene>
<evidence type="ECO:0000313" key="4">
    <source>
        <dbReference type="EMBL" id="KAH7125575.1"/>
    </source>
</evidence>
<evidence type="ECO:0000256" key="1">
    <source>
        <dbReference type="SAM" id="SignalP"/>
    </source>
</evidence>
<evidence type="ECO:0000313" key="5">
    <source>
        <dbReference type="Proteomes" id="UP000700596"/>
    </source>
</evidence>
<keyword evidence="5" id="KW-1185">Reference proteome</keyword>
<dbReference type="InterPro" id="IPR052766">
    <property type="entry name" value="S41A_metabolite_peptidase"/>
</dbReference>
<dbReference type="InterPro" id="IPR005151">
    <property type="entry name" value="Tail-specific_protease"/>
</dbReference>
<dbReference type="PANTHER" id="PTHR37049">
    <property type="entry name" value="PEPTIDASE S41 FAMILY PROTEIN"/>
    <property type="match status" value="1"/>
</dbReference>
<dbReference type="SUPFAM" id="SSF52096">
    <property type="entry name" value="ClpP/crotonase"/>
    <property type="match status" value="1"/>
</dbReference>
<accession>A0A9P9DTS6</accession>
<dbReference type="GO" id="GO:0006508">
    <property type="term" value="P:proteolysis"/>
    <property type="evidence" value="ECO:0007669"/>
    <property type="project" value="InterPro"/>
</dbReference>
<protein>
    <recommendedName>
        <fullName evidence="6">Tail specific protease domain-containing protein</fullName>
    </recommendedName>
</protein>
<feature type="signal peptide" evidence="1">
    <location>
        <begin position="1"/>
        <end position="17"/>
    </location>
</feature>
<dbReference type="Pfam" id="PF23658">
    <property type="entry name" value="PDZ_CPAF_rel"/>
    <property type="match status" value="1"/>
</dbReference>
<feature type="domain" description="CPAF-like PDZ" evidence="3">
    <location>
        <begin position="172"/>
        <end position="294"/>
    </location>
</feature>